<evidence type="ECO:0000256" key="7">
    <source>
        <dbReference type="RuleBase" id="RU363032"/>
    </source>
</evidence>
<evidence type="ECO:0000313" key="9">
    <source>
        <dbReference type="EMBL" id="RFU95247.1"/>
    </source>
</evidence>
<keyword evidence="3" id="KW-1003">Cell membrane</keyword>
<comment type="similarity">
    <text evidence="7">Belongs to the binding-protein-dependent transport system permease family.</text>
</comment>
<protein>
    <submittedName>
        <fullName evidence="9">Sugar ABC transporter permease</fullName>
    </submittedName>
</protein>
<keyword evidence="6 7" id="KW-0472">Membrane</keyword>
<feature type="transmembrane region" description="Helical" evidence="7">
    <location>
        <begin position="84"/>
        <end position="106"/>
    </location>
</feature>
<dbReference type="Pfam" id="PF00528">
    <property type="entry name" value="BPD_transp_1"/>
    <property type="match status" value="1"/>
</dbReference>
<dbReference type="RefSeq" id="WP_117330057.1">
    <property type="nucleotide sequence ID" value="NZ_QUWK01000005.1"/>
</dbReference>
<dbReference type="Gene3D" id="1.10.3720.10">
    <property type="entry name" value="MetI-like"/>
    <property type="match status" value="1"/>
</dbReference>
<proteinExistence type="inferred from homology"/>
<reference evidence="9 10" key="2">
    <citation type="submission" date="2018-09" db="EMBL/GenBank/DDBJ databases">
        <title>Genome of Sphaerochaeta halotolerans strain 4-11.</title>
        <authorList>
            <person name="Nazina T.N."/>
            <person name="Sokolova D.S."/>
        </authorList>
    </citation>
    <scope>NUCLEOTIDE SEQUENCE [LARGE SCALE GENOMIC DNA]</scope>
    <source>
        <strain evidence="9 10">4-11</strain>
    </source>
</reference>
<dbReference type="InterPro" id="IPR051393">
    <property type="entry name" value="ABC_transporter_permease"/>
</dbReference>
<dbReference type="GO" id="GO:0005886">
    <property type="term" value="C:plasma membrane"/>
    <property type="evidence" value="ECO:0007669"/>
    <property type="project" value="UniProtKB-SubCell"/>
</dbReference>
<feature type="transmembrane region" description="Helical" evidence="7">
    <location>
        <begin position="165"/>
        <end position="188"/>
    </location>
</feature>
<accession>A0A372MHI5</accession>
<keyword evidence="10" id="KW-1185">Reference proteome</keyword>
<dbReference type="SUPFAM" id="SSF161098">
    <property type="entry name" value="MetI-like"/>
    <property type="match status" value="1"/>
</dbReference>
<evidence type="ECO:0000256" key="5">
    <source>
        <dbReference type="ARBA" id="ARBA00022989"/>
    </source>
</evidence>
<dbReference type="AlphaFoldDB" id="A0A372MHI5"/>
<evidence type="ECO:0000256" key="4">
    <source>
        <dbReference type="ARBA" id="ARBA00022692"/>
    </source>
</evidence>
<feature type="domain" description="ABC transmembrane type-1" evidence="8">
    <location>
        <begin position="80"/>
        <end position="291"/>
    </location>
</feature>
<evidence type="ECO:0000256" key="2">
    <source>
        <dbReference type="ARBA" id="ARBA00022448"/>
    </source>
</evidence>
<dbReference type="OrthoDB" id="42781at2"/>
<gene>
    <name evidence="9" type="ORF">DYP60_06375</name>
</gene>
<feature type="transmembrane region" description="Helical" evidence="7">
    <location>
        <begin position="209"/>
        <end position="233"/>
    </location>
</feature>
<feature type="transmembrane region" description="Helical" evidence="7">
    <location>
        <begin position="118"/>
        <end position="145"/>
    </location>
</feature>
<feature type="transmembrane region" description="Helical" evidence="7">
    <location>
        <begin position="272"/>
        <end position="294"/>
    </location>
</feature>
<evidence type="ECO:0000256" key="1">
    <source>
        <dbReference type="ARBA" id="ARBA00004651"/>
    </source>
</evidence>
<reference evidence="10" key="1">
    <citation type="submission" date="2018-08" db="EMBL/GenBank/DDBJ databases">
        <authorList>
            <person name="Grouzdev D.S."/>
            <person name="Krutkina M.S."/>
        </authorList>
    </citation>
    <scope>NUCLEOTIDE SEQUENCE [LARGE SCALE GENOMIC DNA]</scope>
    <source>
        <strain evidence="10">4-11</strain>
    </source>
</reference>
<organism evidence="9 10">
    <name type="scientific">Sphaerochaeta halotolerans</name>
    <dbReference type="NCBI Taxonomy" id="2293840"/>
    <lineage>
        <taxon>Bacteria</taxon>
        <taxon>Pseudomonadati</taxon>
        <taxon>Spirochaetota</taxon>
        <taxon>Spirochaetia</taxon>
        <taxon>Spirochaetales</taxon>
        <taxon>Sphaerochaetaceae</taxon>
        <taxon>Sphaerochaeta</taxon>
    </lineage>
</organism>
<feature type="transmembrane region" description="Helical" evidence="7">
    <location>
        <begin position="21"/>
        <end position="45"/>
    </location>
</feature>
<dbReference type="CDD" id="cd06261">
    <property type="entry name" value="TM_PBP2"/>
    <property type="match status" value="1"/>
</dbReference>
<dbReference type="Proteomes" id="UP000264002">
    <property type="component" value="Unassembled WGS sequence"/>
</dbReference>
<evidence type="ECO:0000256" key="3">
    <source>
        <dbReference type="ARBA" id="ARBA00022475"/>
    </source>
</evidence>
<keyword evidence="5 7" id="KW-1133">Transmembrane helix</keyword>
<keyword evidence="2 7" id="KW-0813">Transport</keyword>
<dbReference type="PANTHER" id="PTHR30193">
    <property type="entry name" value="ABC TRANSPORTER PERMEASE PROTEIN"/>
    <property type="match status" value="1"/>
</dbReference>
<dbReference type="InterPro" id="IPR035906">
    <property type="entry name" value="MetI-like_sf"/>
</dbReference>
<dbReference type="EMBL" id="QUWK01000005">
    <property type="protein sequence ID" value="RFU95247.1"/>
    <property type="molecule type" value="Genomic_DNA"/>
</dbReference>
<evidence type="ECO:0000259" key="8">
    <source>
        <dbReference type="PROSITE" id="PS50928"/>
    </source>
</evidence>
<dbReference type="GO" id="GO:0055085">
    <property type="term" value="P:transmembrane transport"/>
    <property type="evidence" value="ECO:0007669"/>
    <property type="project" value="InterPro"/>
</dbReference>
<evidence type="ECO:0000256" key="6">
    <source>
        <dbReference type="ARBA" id="ARBA00023136"/>
    </source>
</evidence>
<comment type="caution">
    <text evidence="9">The sequence shown here is derived from an EMBL/GenBank/DDBJ whole genome shotgun (WGS) entry which is preliminary data.</text>
</comment>
<dbReference type="InterPro" id="IPR000515">
    <property type="entry name" value="MetI-like"/>
</dbReference>
<sequence length="302" mass="33875">MPKAHTLADAKREQRRAYWTLVLPGFLVYISVMAFPTIFSIFLSLSDYSGGKLFGGKPVHLVGFKWYQNLFADEYFYLALKNNMWIVLVSVFGQIPLGFFLAYVLYRGIVKFADFFQTMIYLPTVISTVVIGILWKSFFAPYGAFPELVRLFNPQYEYGISNHPMLPVLFVILWMYTGMYLIIFIANLQKIDSAVIEAARIDGATEGQTLRYIILPALSGVLVTTAILAISGSLKSFDLIFVMTAGGPANRTSVLSIYMFDKAFKGAPRYPLANAISTVMVIISFVLIGLTKWAESKFGGRE</sequence>
<dbReference type="PANTHER" id="PTHR30193:SF37">
    <property type="entry name" value="INNER MEMBRANE ABC TRANSPORTER PERMEASE PROTEIN YCJO"/>
    <property type="match status" value="1"/>
</dbReference>
<dbReference type="PROSITE" id="PS50928">
    <property type="entry name" value="ABC_TM1"/>
    <property type="match status" value="1"/>
</dbReference>
<evidence type="ECO:0000313" key="10">
    <source>
        <dbReference type="Proteomes" id="UP000264002"/>
    </source>
</evidence>
<keyword evidence="4 7" id="KW-0812">Transmembrane</keyword>
<name>A0A372MHI5_9SPIR</name>
<comment type="subcellular location">
    <subcellularLocation>
        <location evidence="1 7">Cell membrane</location>
        <topology evidence="1 7">Multi-pass membrane protein</topology>
    </subcellularLocation>
</comment>